<feature type="coiled-coil region" evidence="1">
    <location>
        <begin position="541"/>
        <end position="568"/>
    </location>
</feature>
<dbReference type="NCBIfam" id="TIGR02302">
    <property type="entry name" value="aProt_lowcomp"/>
    <property type="match status" value="1"/>
</dbReference>
<feature type="compositionally biased region" description="Gly residues" evidence="2">
    <location>
        <begin position="672"/>
        <end position="695"/>
    </location>
</feature>
<protein>
    <submittedName>
        <fullName evidence="4">Uncharacterized protein (TIGR02302 family)</fullName>
    </submittedName>
</protein>
<feature type="region of interest" description="Disordered" evidence="2">
    <location>
        <begin position="660"/>
        <end position="696"/>
    </location>
</feature>
<feature type="transmembrane region" description="Helical" evidence="3">
    <location>
        <begin position="50"/>
        <end position="72"/>
    </location>
</feature>
<dbReference type="EMBL" id="SNYW01000006">
    <property type="protein sequence ID" value="TDQ83915.1"/>
    <property type="molecule type" value="Genomic_DNA"/>
</dbReference>
<dbReference type="OrthoDB" id="8477685at2"/>
<feature type="compositionally biased region" description="Basic and acidic residues" evidence="2">
    <location>
        <begin position="818"/>
        <end position="851"/>
    </location>
</feature>
<sequence length="851" mass="93347">MAEIPGRGTQAAEQGRVTRQAPKQDFAAPLPMRVTLMTDLAWGLLLLERIAAALAPAVVVLALFLAMAWMGLPRALPVPLHVGLLVLAALGFLYALYRGWRGFRWPQRRDALRRLEQDSGLAHRPLTHIDDRPVGDLGDPGTAGLWQRHRQRILASIGRLELAGPDTGLVRRDPLALRHAALLLALVGLVVAGPSWQRRLDLALVPNFAGIEADDAVAIEAWITPPEYTGLPPLSLAAEGTVADGRVLDIPMGSRLLIQAQGLPTDGLTGVASLVANGAETPFEALDSVTQRAMIDLTEGDEIRVESGFSTVAVWPIRVVPDQAPQPAFTGDPTVTDRGVLRFTYQAADDYGVTDLSVVVARGADNFELKLPLGRSSDVPGGGRVARGSGYQDLTAHPWAGLEVELRLVARDALGQIGASAPLALTLPERKFFHPVARAIAEARKRLADDWQQNHDVARELMILKAQPETYDGNIAAYLGMDMAARRLGREPFVSADLPPILQLMWDTALDIEDGGTSIALQEFRRLQQELMEALERGAPDEEIERLMNQLQEAMNRYMQDMLQQLRRAMEQGVPLQRLSPNGLQLSQRDLNQMLQDARRMAQSGAKDSAREMLEQLQRMMENLQAGVPMMSPQGQQGQQLANDLARLMQRQQELLQQSFDAQRGQQPGQQDGLGEGEMGRMPGEGSGGGQGSGALGQEQLRRELGDLMRQMGQAFGDLPQGMGAAEQAMRRAVDALNQPNFGDAAEAQNEALNQLQQGMRSMQQMMDQQMMTRQGPGRRDQMDPLGRTVKSPEEGGTGNAVDTSSDDRIETSGGALERAREIFDELRDRRNDPSRPKQERDYLDRLLKQF</sequence>
<evidence type="ECO:0000313" key="4">
    <source>
        <dbReference type="EMBL" id="TDQ83915.1"/>
    </source>
</evidence>
<feature type="transmembrane region" description="Helical" evidence="3">
    <location>
        <begin position="175"/>
        <end position="196"/>
    </location>
</feature>
<feature type="coiled-coil region" evidence="1">
    <location>
        <begin position="607"/>
        <end position="658"/>
    </location>
</feature>
<keyword evidence="3" id="KW-0472">Membrane</keyword>
<comment type="caution">
    <text evidence="4">The sequence shown here is derived from an EMBL/GenBank/DDBJ whole genome shotgun (WGS) entry which is preliminary data.</text>
</comment>
<dbReference type="InterPro" id="IPR012683">
    <property type="entry name" value="CHP02302_TM"/>
</dbReference>
<proteinExistence type="predicted"/>
<keyword evidence="3" id="KW-1133">Transmembrane helix</keyword>
<keyword evidence="1" id="KW-0175">Coiled coil</keyword>
<keyword evidence="5" id="KW-1185">Reference proteome</keyword>
<evidence type="ECO:0000256" key="2">
    <source>
        <dbReference type="SAM" id="MobiDB-lite"/>
    </source>
</evidence>
<feature type="region of interest" description="Disordered" evidence="2">
    <location>
        <begin position="1"/>
        <end position="20"/>
    </location>
</feature>
<dbReference type="Proteomes" id="UP000295783">
    <property type="component" value="Unassembled WGS sequence"/>
</dbReference>
<dbReference type="Pfam" id="PF13779">
    <property type="entry name" value="DUF4175"/>
    <property type="match status" value="1"/>
</dbReference>
<dbReference type="RefSeq" id="WP_133611993.1">
    <property type="nucleotide sequence ID" value="NZ_SNYW01000006.1"/>
</dbReference>
<gene>
    <name evidence="4" type="ORF">A8950_0459</name>
</gene>
<organism evidence="4 5">
    <name type="scientific">Dongia mobilis</name>
    <dbReference type="NCBI Taxonomy" id="578943"/>
    <lineage>
        <taxon>Bacteria</taxon>
        <taxon>Pseudomonadati</taxon>
        <taxon>Pseudomonadota</taxon>
        <taxon>Alphaproteobacteria</taxon>
        <taxon>Rhodospirillales</taxon>
        <taxon>Dongiaceae</taxon>
        <taxon>Dongia</taxon>
    </lineage>
</organism>
<accession>A0A4R6WQS8</accession>
<keyword evidence="3" id="KW-0812">Transmembrane</keyword>
<evidence type="ECO:0000256" key="1">
    <source>
        <dbReference type="SAM" id="Coils"/>
    </source>
</evidence>
<feature type="region of interest" description="Disordered" evidence="2">
    <location>
        <begin position="775"/>
        <end position="851"/>
    </location>
</feature>
<dbReference type="AlphaFoldDB" id="A0A4R6WQS8"/>
<name>A0A4R6WQS8_9PROT</name>
<feature type="transmembrane region" description="Helical" evidence="3">
    <location>
        <begin position="78"/>
        <end position="97"/>
    </location>
</feature>
<feature type="compositionally biased region" description="Polar residues" evidence="2">
    <location>
        <begin position="660"/>
        <end position="670"/>
    </location>
</feature>
<reference evidence="4 5" key="1">
    <citation type="submission" date="2019-03" db="EMBL/GenBank/DDBJ databases">
        <title>Genomic Encyclopedia of Type Strains, Phase III (KMG-III): the genomes of soil and plant-associated and newly described type strains.</title>
        <authorList>
            <person name="Whitman W."/>
        </authorList>
    </citation>
    <scope>NUCLEOTIDE SEQUENCE [LARGE SCALE GENOMIC DNA]</scope>
    <source>
        <strain evidence="4 5">CGMCC 1.7660</strain>
    </source>
</reference>
<evidence type="ECO:0000256" key="3">
    <source>
        <dbReference type="SAM" id="Phobius"/>
    </source>
</evidence>
<evidence type="ECO:0000313" key="5">
    <source>
        <dbReference type="Proteomes" id="UP000295783"/>
    </source>
</evidence>